<dbReference type="Proteomes" id="UP000325182">
    <property type="component" value="Unassembled WGS sequence"/>
</dbReference>
<protein>
    <submittedName>
        <fullName evidence="2">Uncharacterized protein</fullName>
    </submittedName>
</protein>
<accession>A0A5D4MH10</accession>
<gene>
    <name evidence="2" type="ORF">FZC84_00395</name>
</gene>
<organism evidence="2 3">
    <name type="scientific">Rossellomorea vietnamensis</name>
    <dbReference type="NCBI Taxonomy" id="218284"/>
    <lineage>
        <taxon>Bacteria</taxon>
        <taxon>Bacillati</taxon>
        <taxon>Bacillota</taxon>
        <taxon>Bacilli</taxon>
        <taxon>Bacillales</taxon>
        <taxon>Bacillaceae</taxon>
        <taxon>Rossellomorea</taxon>
    </lineage>
</organism>
<proteinExistence type="predicted"/>
<dbReference type="Pfam" id="PF17247">
    <property type="entry name" value="DUF5316"/>
    <property type="match status" value="1"/>
</dbReference>
<evidence type="ECO:0000313" key="3">
    <source>
        <dbReference type="Proteomes" id="UP000325182"/>
    </source>
</evidence>
<name>A0A5D4MH10_9BACI</name>
<evidence type="ECO:0000256" key="1">
    <source>
        <dbReference type="SAM" id="Phobius"/>
    </source>
</evidence>
<feature type="transmembrane region" description="Helical" evidence="1">
    <location>
        <begin position="33"/>
        <end position="52"/>
    </location>
</feature>
<evidence type="ECO:0000313" key="2">
    <source>
        <dbReference type="EMBL" id="TYS01165.1"/>
    </source>
</evidence>
<dbReference type="RefSeq" id="WP_113927964.1">
    <property type="nucleotide sequence ID" value="NZ_VTEG01000001.1"/>
</dbReference>
<keyword evidence="1" id="KW-0812">Transmembrane</keyword>
<dbReference type="InterPro" id="IPR035167">
    <property type="entry name" value="DUF5316"/>
</dbReference>
<keyword evidence="1" id="KW-1133">Transmembrane helix</keyword>
<sequence length="134" mass="15007">MKRIFFAGFLSAFLFFLAGWLTGEEVLTFICGGVGFAALFISGLFSGAFISGSQFRANTSTETKEERKKRTRLMSAFALAGAPHFAAAIILTMFFKRSGKSLTIGKKIINLYRFKIWRSLFHKKKCPFHTPESS</sequence>
<comment type="caution">
    <text evidence="2">The sequence shown here is derived from an EMBL/GenBank/DDBJ whole genome shotgun (WGS) entry which is preliminary data.</text>
</comment>
<reference evidence="2 3" key="1">
    <citation type="submission" date="2019-08" db="EMBL/GenBank/DDBJ databases">
        <title>Bacillus genomes from the desert of Cuatro Cienegas, Coahuila.</title>
        <authorList>
            <person name="Olmedo-Alvarez G."/>
        </authorList>
    </citation>
    <scope>NUCLEOTIDE SEQUENCE [LARGE SCALE GENOMIC DNA]</scope>
    <source>
        <strain evidence="2 3">CH128b_4D</strain>
    </source>
</reference>
<feature type="transmembrane region" description="Helical" evidence="1">
    <location>
        <begin position="73"/>
        <end position="95"/>
    </location>
</feature>
<dbReference type="EMBL" id="VTEG01000001">
    <property type="protein sequence ID" value="TYS01165.1"/>
    <property type="molecule type" value="Genomic_DNA"/>
</dbReference>
<keyword evidence="1" id="KW-0472">Membrane</keyword>
<dbReference type="AlphaFoldDB" id="A0A5D4MH10"/>